<dbReference type="GO" id="GO:0005763">
    <property type="term" value="C:mitochondrial small ribosomal subunit"/>
    <property type="evidence" value="ECO:0007669"/>
    <property type="project" value="TreeGrafter"/>
</dbReference>
<dbReference type="PANTHER" id="PTHR13479">
    <property type="entry name" value="30S RIBOSOMAL PROTEIN S18"/>
    <property type="match status" value="1"/>
</dbReference>
<dbReference type="InterPro" id="IPR001648">
    <property type="entry name" value="Ribosomal_bS18"/>
</dbReference>
<feature type="compositionally biased region" description="Basic and acidic residues" evidence="7">
    <location>
        <begin position="1"/>
        <end position="11"/>
    </location>
</feature>
<dbReference type="AlphaFoldDB" id="A0AAW1P5H5"/>
<evidence type="ECO:0000256" key="7">
    <source>
        <dbReference type="SAM" id="MobiDB-lite"/>
    </source>
</evidence>
<dbReference type="PANTHER" id="PTHR13479:SF40">
    <property type="entry name" value="SMALL RIBOSOMAL SUBUNIT PROTEIN BS18M"/>
    <property type="match status" value="1"/>
</dbReference>
<dbReference type="GO" id="GO:0003735">
    <property type="term" value="F:structural constituent of ribosome"/>
    <property type="evidence" value="ECO:0007669"/>
    <property type="project" value="InterPro"/>
</dbReference>
<dbReference type="GO" id="GO:0006412">
    <property type="term" value="P:translation"/>
    <property type="evidence" value="ECO:0007669"/>
    <property type="project" value="InterPro"/>
</dbReference>
<keyword evidence="9" id="KW-1185">Reference proteome</keyword>
<evidence type="ECO:0000256" key="6">
    <source>
        <dbReference type="ARBA" id="ARBA00035266"/>
    </source>
</evidence>
<dbReference type="SUPFAM" id="SSF46911">
    <property type="entry name" value="Ribosomal protein S18"/>
    <property type="match status" value="1"/>
</dbReference>
<accession>A0AAW1P5H5</accession>
<sequence>MVCADRDDSQDKGAPGQWRGFADRELEGDGAEGAGQEAASSSSQPAAAEEGGQEAAPSDAETQAARRKDWSKWAAQPDAASDSLGQPRPDAARSEQAAQQLGMNLHALSRPPPGSYRSYADQFLEGQQDSAAAAVMQAAAETQAPSADMSPPPADVVGAPDAGASEPISEPVSAVQAPEDGEMVRSVEPPRKLMKPFAVRAREAVAAWRAQQAAIMRGMLSAEQQRMGQEVDLEAEVEAEAVWEEEYVSTLRRWRGRPDIATPAGDLLEPEGTVHIAEEAASELASPTAGYAELGYQTPGAAGGERPRSLGRIHPHRLFFPDHTYSPEDLVRSSRQSYAARGEYRQMPSNADVLDFADFRNLSFLNIYVSDGGQLVARRKAKLQNKTHRHLGRQVKIARMLGLLPPNERAEQFRRR</sequence>
<dbReference type="InterPro" id="IPR036870">
    <property type="entry name" value="Ribosomal_bS18_sf"/>
</dbReference>
<feature type="region of interest" description="Disordered" evidence="7">
    <location>
        <begin position="1"/>
        <end position="184"/>
    </location>
</feature>
<protein>
    <recommendedName>
        <fullName evidence="6">Small ribosomal subunit protein bS18c</fullName>
    </recommendedName>
</protein>
<gene>
    <name evidence="8" type="ORF">WJX72_009317</name>
</gene>
<evidence type="ECO:0000256" key="4">
    <source>
        <dbReference type="ARBA" id="ARBA00022980"/>
    </source>
</evidence>
<feature type="compositionally biased region" description="Low complexity" evidence="7">
    <location>
        <begin position="34"/>
        <end position="57"/>
    </location>
</feature>
<proteinExistence type="inferred from homology"/>
<name>A0AAW1P5H5_9CHLO</name>
<dbReference type="Gene3D" id="4.10.640.10">
    <property type="entry name" value="Ribosomal protein S18"/>
    <property type="match status" value="1"/>
</dbReference>
<evidence type="ECO:0000256" key="3">
    <source>
        <dbReference type="ARBA" id="ARBA00022884"/>
    </source>
</evidence>
<comment type="caution">
    <text evidence="8">The sequence shown here is derived from an EMBL/GenBank/DDBJ whole genome shotgun (WGS) entry which is preliminary data.</text>
</comment>
<evidence type="ECO:0000256" key="2">
    <source>
        <dbReference type="ARBA" id="ARBA00011458"/>
    </source>
</evidence>
<reference evidence="8 9" key="1">
    <citation type="journal article" date="2024" name="Nat. Commun.">
        <title>Phylogenomics reveals the evolutionary origins of lichenization in chlorophyte algae.</title>
        <authorList>
            <person name="Puginier C."/>
            <person name="Libourel C."/>
            <person name="Otte J."/>
            <person name="Skaloud P."/>
            <person name="Haon M."/>
            <person name="Grisel S."/>
            <person name="Petersen M."/>
            <person name="Berrin J.G."/>
            <person name="Delaux P.M."/>
            <person name="Dal Grande F."/>
            <person name="Keller J."/>
        </authorList>
    </citation>
    <scope>NUCLEOTIDE SEQUENCE [LARGE SCALE GENOMIC DNA]</scope>
    <source>
        <strain evidence="8 9">SAG 2043</strain>
    </source>
</reference>
<evidence type="ECO:0000313" key="9">
    <source>
        <dbReference type="Proteomes" id="UP001489004"/>
    </source>
</evidence>
<keyword evidence="3" id="KW-0694">RNA-binding</keyword>
<keyword evidence="5" id="KW-0687">Ribonucleoprotein</keyword>
<dbReference type="Pfam" id="PF01084">
    <property type="entry name" value="Ribosomal_S18"/>
    <property type="match status" value="1"/>
</dbReference>
<dbReference type="EMBL" id="JALJOR010000021">
    <property type="protein sequence ID" value="KAK9803414.1"/>
    <property type="molecule type" value="Genomic_DNA"/>
</dbReference>
<evidence type="ECO:0000313" key="8">
    <source>
        <dbReference type="EMBL" id="KAK9803414.1"/>
    </source>
</evidence>
<evidence type="ECO:0000256" key="1">
    <source>
        <dbReference type="ARBA" id="ARBA00005589"/>
    </source>
</evidence>
<dbReference type="Proteomes" id="UP001489004">
    <property type="component" value="Unassembled WGS sequence"/>
</dbReference>
<dbReference type="GO" id="GO:0070181">
    <property type="term" value="F:small ribosomal subunit rRNA binding"/>
    <property type="evidence" value="ECO:0007669"/>
    <property type="project" value="TreeGrafter"/>
</dbReference>
<evidence type="ECO:0000256" key="5">
    <source>
        <dbReference type="ARBA" id="ARBA00023274"/>
    </source>
</evidence>
<keyword evidence="4" id="KW-0689">Ribosomal protein</keyword>
<comment type="subunit">
    <text evidence="2">Part of the 30S ribosomal subunit.</text>
</comment>
<comment type="similarity">
    <text evidence="1">Belongs to the bacterial ribosomal protein bS18 family.</text>
</comment>
<feature type="compositionally biased region" description="Low complexity" evidence="7">
    <location>
        <begin position="127"/>
        <end position="164"/>
    </location>
</feature>
<organism evidence="8 9">
    <name type="scientific">[Myrmecia] bisecta</name>
    <dbReference type="NCBI Taxonomy" id="41462"/>
    <lineage>
        <taxon>Eukaryota</taxon>
        <taxon>Viridiplantae</taxon>
        <taxon>Chlorophyta</taxon>
        <taxon>core chlorophytes</taxon>
        <taxon>Trebouxiophyceae</taxon>
        <taxon>Trebouxiales</taxon>
        <taxon>Trebouxiaceae</taxon>
        <taxon>Myrmecia</taxon>
    </lineage>
</organism>